<dbReference type="AlphaFoldDB" id="A0A7X5YMJ4"/>
<name>A0A7X5YMJ4_9CAUL</name>
<comment type="caution">
    <text evidence="2">The sequence shown here is derived from an EMBL/GenBank/DDBJ whole genome shotgun (WGS) entry which is preliminary data.</text>
</comment>
<feature type="signal peptide" evidence="1">
    <location>
        <begin position="1"/>
        <end position="18"/>
    </location>
</feature>
<proteinExistence type="predicted"/>
<dbReference type="Proteomes" id="UP000587415">
    <property type="component" value="Unassembled WGS sequence"/>
</dbReference>
<accession>A0A7X5YMJ4</accession>
<reference evidence="2 3" key="1">
    <citation type="submission" date="2020-03" db="EMBL/GenBank/DDBJ databases">
        <title>Genomic Encyclopedia of Type Strains, Phase IV (KMG-IV): sequencing the most valuable type-strain genomes for metagenomic binning, comparative biology and taxonomic classification.</title>
        <authorList>
            <person name="Goeker M."/>
        </authorList>
    </citation>
    <scope>NUCLEOTIDE SEQUENCE [LARGE SCALE GENOMIC DNA]</scope>
    <source>
        <strain evidence="2 3">DSM 4736</strain>
    </source>
</reference>
<gene>
    <name evidence="2" type="ORF">GGQ87_002221</name>
</gene>
<dbReference type="EMBL" id="JAATJM010000002">
    <property type="protein sequence ID" value="NJC41926.1"/>
    <property type="molecule type" value="Genomic_DNA"/>
</dbReference>
<keyword evidence="3" id="KW-1185">Reference proteome</keyword>
<sequence>MIASLFAALALATAPQQAPGLTTVVRTTLEQCLSGQQTGAGMLPDLADADYAQSFRNGQECGLMAGGWIGDDGALVAAAREAVGAEGSDWTGPVRELRVNESGPALWTRLEQAEGWAPASLLIIEPRAGERGDVEIHFDPAG</sequence>
<dbReference type="RefSeq" id="WP_168047788.1">
    <property type="nucleotide sequence ID" value="NZ_JAATJM010000002.1"/>
</dbReference>
<evidence type="ECO:0000256" key="1">
    <source>
        <dbReference type="SAM" id="SignalP"/>
    </source>
</evidence>
<organism evidence="2 3">
    <name type="scientific">Brevundimonas alba</name>
    <dbReference type="NCBI Taxonomy" id="74314"/>
    <lineage>
        <taxon>Bacteria</taxon>
        <taxon>Pseudomonadati</taxon>
        <taxon>Pseudomonadota</taxon>
        <taxon>Alphaproteobacteria</taxon>
        <taxon>Caulobacterales</taxon>
        <taxon>Caulobacteraceae</taxon>
        <taxon>Brevundimonas</taxon>
    </lineage>
</organism>
<evidence type="ECO:0000313" key="3">
    <source>
        <dbReference type="Proteomes" id="UP000587415"/>
    </source>
</evidence>
<protein>
    <submittedName>
        <fullName evidence="2">Uncharacterized protein</fullName>
    </submittedName>
</protein>
<keyword evidence="1" id="KW-0732">Signal</keyword>
<feature type="chain" id="PRO_5031435224" evidence="1">
    <location>
        <begin position="19"/>
        <end position="142"/>
    </location>
</feature>
<evidence type="ECO:0000313" key="2">
    <source>
        <dbReference type="EMBL" id="NJC41926.1"/>
    </source>
</evidence>